<dbReference type="STRING" id="426703.SAMN04488100_101195"/>
<feature type="domain" description="Septum site-determining protein MinC N-terminal" evidence="8">
    <location>
        <begin position="5"/>
        <end position="81"/>
    </location>
</feature>
<dbReference type="InterPro" id="IPR013033">
    <property type="entry name" value="MinC"/>
</dbReference>
<dbReference type="InterPro" id="IPR036145">
    <property type="entry name" value="MinC_C_sf"/>
</dbReference>
<dbReference type="PANTHER" id="PTHR34108:SF1">
    <property type="entry name" value="SEPTUM SITE-DETERMINING PROTEIN MINC"/>
    <property type="match status" value="1"/>
</dbReference>
<dbReference type="Gene3D" id="3.30.160.540">
    <property type="match status" value="1"/>
</dbReference>
<evidence type="ECO:0000256" key="5">
    <source>
        <dbReference type="ARBA" id="ARBA00046874"/>
    </source>
</evidence>
<dbReference type="GO" id="GO:1901891">
    <property type="term" value="P:regulation of cell septum assembly"/>
    <property type="evidence" value="ECO:0007669"/>
    <property type="project" value="InterPro"/>
</dbReference>
<dbReference type="OrthoDB" id="9790810at2"/>
<evidence type="ECO:0000256" key="4">
    <source>
        <dbReference type="ARBA" id="ARBA00023306"/>
    </source>
</evidence>
<comment type="similarity">
    <text evidence="1 6">Belongs to the MinC family.</text>
</comment>
<dbReference type="InterPro" id="IPR005526">
    <property type="entry name" value="Septum_form_inhib_MinC_C"/>
</dbReference>
<proteinExistence type="inferred from homology"/>
<dbReference type="InterPro" id="IPR016098">
    <property type="entry name" value="CAP/MinC_C"/>
</dbReference>
<dbReference type="RefSeq" id="WP_091486114.1">
    <property type="nucleotide sequence ID" value="NZ_BJUX01000001.1"/>
</dbReference>
<evidence type="ECO:0000256" key="1">
    <source>
        <dbReference type="ARBA" id="ARBA00006291"/>
    </source>
</evidence>
<dbReference type="Gene3D" id="2.160.20.70">
    <property type="match status" value="1"/>
</dbReference>
<dbReference type="GO" id="GO:0000917">
    <property type="term" value="P:division septum assembly"/>
    <property type="evidence" value="ECO:0007669"/>
    <property type="project" value="UniProtKB-KW"/>
</dbReference>
<dbReference type="EMBL" id="FOBL01000001">
    <property type="protein sequence ID" value="SEL45220.1"/>
    <property type="molecule type" value="Genomic_DNA"/>
</dbReference>
<dbReference type="HAMAP" id="MF_00267">
    <property type="entry name" value="MinC"/>
    <property type="match status" value="1"/>
</dbReference>
<reference evidence="10 11" key="1">
    <citation type="submission" date="2016-10" db="EMBL/GenBank/DDBJ databases">
        <authorList>
            <person name="de Groot N.N."/>
        </authorList>
    </citation>
    <scope>NUCLEOTIDE SEQUENCE [LARGE SCALE GENOMIC DNA]</scope>
    <source>
        <strain evidence="10 11">DSM 19182</strain>
    </source>
</reference>
<dbReference type="PANTHER" id="PTHR34108">
    <property type="entry name" value="SEPTUM SITE-DETERMINING PROTEIN MINC"/>
    <property type="match status" value="1"/>
</dbReference>
<keyword evidence="4 6" id="KW-0131">Cell cycle</keyword>
<dbReference type="SUPFAM" id="SSF63848">
    <property type="entry name" value="Cell-division inhibitor MinC, C-terminal domain"/>
    <property type="match status" value="1"/>
</dbReference>
<dbReference type="GO" id="GO:0000902">
    <property type="term" value="P:cell morphogenesis"/>
    <property type="evidence" value="ECO:0007669"/>
    <property type="project" value="InterPro"/>
</dbReference>
<evidence type="ECO:0000313" key="10">
    <source>
        <dbReference type="EMBL" id="SEL45220.1"/>
    </source>
</evidence>
<evidence type="ECO:0000259" key="7">
    <source>
        <dbReference type="Pfam" id="PF03775"/>
    </source>
</evidence>
<organism evidence="10 11">
    <name type="scientific">Alkalibacterium putridalgicola</name>
    <dbReference type="NCBI Taxonomy" id="426703"/>
    <lineage>
        <taxon>Bacteria</taxon>
        <taxon>Bacillati</taxon>
        <taxon>Bacillota</taxon>
        <taxon>Bacilli</taxon>
        <taxon>Lactobacillales</taxon>
        <taxon>Carnobacteriaceae</taxon>
        <taxon>Alkalibacterium</taxon>
    </lineage>
</organism>
<evidence type="ECO:0000259" key="8">
    <source>
        <dbReference type="Pfam" id="PF22642"/>
    </source>
</evidence>
<evidence type="ECO:0000256" key="6">
    <source>
        <dbReference type="HAMAP-Rule" id="MF_00267"/>
    </source>
</evidence>
<dbReference type="Proteomes" id="UP000198548">
    <property type="component" value="Unassembled WGS sequence"/>
</dbReference>
<name>A0A1H7QAT8_9LACT</name>
<dbReference type="Proteomes" id="UP000321425">
    <property type="component" value="Unassembled WGS sequence"/>
</dbReference>
<dbReference type="AlphaFoldDB" id="A0A1H7QAT8"/>
<dbReference type="EMBL" id="BJUX01000001">
    <property type="protein sequence ID" value="GEK87974.1"/>
    <property type="molecule type" value="Genomic_DNA"/>
</dbReference>
<gene>
    <name evidence="6 9" type="primary">minC</name>
    <name evidence="9" type="ORF">APU01nite_00130</name>
    <name evidence="10" type="ORF">SAMN04488100_101195</name>
</gene>
<evidence type="ECO:0000256" key="2">
    <source>
        <dbReference type="ARBA" id="ARBA00022618"/>
    </source>
</evidence>
<dbReference type="Pfam" id="PF22642">
    <property type="entry name" value="MinC_N_1"/>
    <property type="match status" value="1"/>
</dbReference>
<keyword evidence="2 6" id="KW-0132">Cell division</keyword>
<sequence length="228" mass="25266">MKSAVSLKGTQEGYQLIIQSSASLQDVYEELETLTLQMKKDSHTGRKINFHVKTGQRELTDAEKEKVSAIVEDEYFKVSSFESEVLSLEKCLQWHKEASPTLEVRTVRSGQIVEAEGDMLLIGVVHPGGMVRATGSIYIIGELKGIAHAGVYGKESAVVVANFRYNAQVRIGDNVHVIEKKDQLTDEDSDTTEFVYVNDLHIIEVSSLENLKTIRPEIGKHAGGIYNG</sequence>
<evidence type="ECO:0000313" key="9">
    <source>
        <dbReference type="EMBL" id="GEK87974.1"/>
    </source>
</evidence>
<keyword evidence="12" id="KW-1185">Reference proteome</keyword>
<keyword evidence="3 6" id="KW-0717">Septation</keyword>
<evidence type="ECO:0000313" key="12">
    <source>
        <dbReference type="Proteomes" id="UP000321425"/>
    </source>
</evidence>
<feature type="domain" description="Septum formation inhibitor MinC C-terminal" evidence="7">
    <location>
        <begin position="105"/>
        <end position="198"/>
    </location>
</feature>
<reference evidence="9 12" key="2">
    <citation type="submission" date="2019-07" db="EMBL/GenBank/DDBJ databases">
        <title>Whole genome shotgun sequence of Alkalibacterium putridalgicola NBRC 103243.</title>
        <authorList>
            <person name="Hosoyama A."/>
            <person name="Uohara A."/>
            <person name="Ohji S."/>
            <person name="Ichikawa N."/>
        </authorList>
    </citation>
    <scope>NUCLEOTIDE SEQUENCE [LARGE SCALE GENOMIC DNA]</scope>
    <source>
        <strain evidence="9 12">NBRC 103243</strain>
    </source>
</reference>
<comment type="subunit">
    <text evidence="5 6">Interacts with MinD and FtsZ.</text>
</comment>
<evidence type="ECO:0000313" key="11">
    <source>
        <dbReference type="Proteomes" id="UP000198548"/>
    </source>
</evidence>
<dbReference type="InterPro" id="IPR055219">
    <property type="entry name" value="MinC_N_1"/>
</dbReference>
<accession>A0A1H7QAT8</accession>
<protein>
    <recommendedName>
        <fullName evidence="6">Probable septum site-determining protein MinC</fullName>
    </recommendedName>
</protein>
<dbReference type="Pfam" id="PF03775">
    <property type="entry name" value="MinC_C"/>
    <property type="match status" value="1"/>
</dbReference>
<comment type="function">
    <text evidence="6">Cell division inhibitor that blocks the formation of polar Z ring septums. Rapidly oscillates between the poles of the cell to destabilize FtsZ filaments that have formed before they mature into polar Z rings. Prevents FtsZ polymerization.</text>
</comment>
<evidence type="ECO:0000256" key="3">
    <source>
        <dbReference type="ARBA" id="ARBA00023210"/>
    </source>
</evidence>